<dbReference type="Proteomes" id="UP000199120">
    <property type="component" value="Unassembled WGS sequence"/>
</dbReference>
<sequence>MRTGTAIRSTAPRCALYATDDAEYALKRLRPRDFETPVGITKEIGFGFRPARAALAANEPAIKIHG</sequence>
<evidence type="ECO:0000313" key="1">
    <source>
        <dbReference type="EMBL" id="SEL69176.1"/>
    </source>
</evidence>
<evidence type="ECO:0000313" key="2">
    <source>
        <dbReference type="Proteomes" id="UP000199120"/>
    </source>
</evidence>
<reference evidence="2" key="1">
    <citation type="submission" date="2016-10" db="EMBL/GenBank/DDBJ databases">
        <authorList>
            <person name="Varghese N."/>
            <person name="Submissions S."/>
        </authorList>
    </citation>
    <scope>NUCLEOTIDE SEQUENCE [LARGE SCALE GENOMIC DNA]</scope>
    <source>
        <strain evidence="2">LMG 26416</strain>
    </source>
</reference>
<gene>
    <name evidence="1" type="ORF">SAMN05192542_111168</name>
</gene>
<protein>
    <submittedName>
        <fullName evidence="1">Uncharacterized protein</fullName>
    </submittedName>
</protein>
<dbReference type="EMBL" id="FOAJ01000011">
    <property type="protein sequence ID" value="SEL69176.1"/>
    <property type="molecule type" value="Genomic_DNA"/>
</dbReference>
<organism evidence="1 2">
    <name type="scientific">Paraburkholderia caballeronis</name>
    <dbReference type="NCBI Taxonomy" id="416943"/>
    <lineage>
        <taxon>Bacteria</taxon>
        <taxon>Pseudomonadati</taxon>
        <taxon>Pseudomonadota</taxon>
        <taxon>Betaproteobacteria</taxon>
        <taxon>Burkholderiales</taxon>
        <taxon>Burkholderiaceae</taxon>
        <taxon>Paraburkholderia</taxon>
    </lineage>
</organism>
<accession>A0A1H7SAD1</accession>
<keyword evidence="2" id="KW-1185">Reference proteome</keyword>
<name>A0A1H7SAD1_9BURK</name>
<dbReference type="AlphaFoldDB" id="A0A1H7SAD1"/>
<proteinExistence type="predicted"/>